<dbReference type="GO" id="GO:0008138">
    <property type="term" value="F:protein tyrosine/serine/threonine phosphatase activity"/>
    <property type="evidence" value="ECO:0000318"/>
    <property type="project" value="GO_Central"/>
</dbReference>
<dbReference type="InterPro" id="IPR000387">
    <property type="entry name" value="Tyr_Pase_dom"/>
</dbReference>
<comment type="similarity">
    <text evidence="2 9">Belongs to the protein-tyrosine phosphatase family. Non-receptor class dual specificity subfamily.</text>
</comment>
<dbReference type="InterPro" id="IPR020405">
    <property type="entry name" value="Atypical_DUSP_subfamA"/>
</dbReference>
<dbReference type="PRINTS" id="PR01908">
    <property type="entry name" value="ADSPHPHTASE"/>
</dbReference>
<dbReference type="Gene3D" id="3.90.190.10">
    <property type="entry name" value="Protein tyrosine phosphatase superfamily"/>
    <property type="match status" value="1"/>
</dbReference>
<evidence type="ECO:0000259" key="11">
    <source>
        <dbReference type="PROSITE" id="PS50056"/>
    </source>
</evidence>
<dbReference type="SMART" id="SM00195">
    <property type="entry name" value="DSPc"/>
    <property type="match status" value="1"/>
</dbReference>
<gene>
    <name evidence="13" type="primary">dusp13.S</name>
</gene>
<feature type="active site" description="Phosphocysteine intermediate" evidence="8">
    <location>
        <position position="136"/>
    </location>
</feature>
<dbReference type="PRINTS" id="PR01909">
    <property type="entry name" value="ADSPHPHTASEA"/>
</dbReference>
<evidence type="ECO:0000256" key="5">
    <source>
        <dbReference type="ARBA" id="ARBA00022912"/>
    </source>
</evidence>
<evidence type="ECO:0000259" key="10">
    <source>
        <dbReference type="PROSITE" id="PS50054"/>
    </source>
</evidence>
<accession>A0A8J0U4S5</accession>
<evidence type="ECO:0000256" key="3">
    <source>
        <dbReference type="ARBA" id="ARBA00022490"/>
    </source>
</evidence>
<dbReference type="OrthoDB" id="426001at2759"/>
<dbReference type="AlphaFoldDB" id="A0A8J0U4S5"/>
<dbReference type="InterPro" id="IPR029021">
    <property type="entry name" value="Prot-tyrosine_phosphatase-like"/>
</dbReference>
<dbReference type="EC" id="3.1.3.48" evidence="9"/>
<protein>
    <recommendedName>
        <fullName evidence="9">Dual specificity protein phosphatase</fullName>
        <ecNumber evidence="9">3.1.3.16</ecNumber>
        <ecNumber evidence="9">3.1.3.48</ecNumber>
    </recommendedName>
</protein>
<comment type="subcellular location">
    <subcellularLocation>
        <location evidence="1">Cytoplasm</location>
    </subcellularLocation>
</comment>
<dbReference type="CDD" id="cd14580">
    <property type="entry name" value="DUSP13A"/>
    <property type="match status" value="1"/>
</dbReference>
<feature type="domain" description="Tyrosine-protein phosphatase" evidence="10">
    <location>
        <begin position="44"/>
        <end position="191"/>
    </location>
</feature>
<dbReference type="InterPro" id="IPR016130">
    <property type="entry name" value="Tyr_Pase_AS"/>
</dbReference>
<dbReference type="GO" id="GO:0043409">
    <property type="term" value="P:negative regulation of MAPK cascade"/>
    <property type="evidence" value="ECO:0000318"/>
    <property type="project" value="GO_Central"/>
</dbReference>
<keyword evidence="5 9" id="KW-0904">Protein phosphatase</keyword>
<dbReference type="CTD" id="108703346"/>
<keyword evidence="12" id="KW-1185">Reference proteome</keyword>
<name>A0A8J0U4S5_XENLA</name>
<dbReference type="PROSITE" id="PS50054">
    <property type="entry name" value="TYR_PHOSPHATASE_DUAL"/>
    <property type="match status" value="1"/>
</dbReference>
<evidence type="ECO:0000313" key="13">
    <source>
        <dbReference type="RefSeq" id="XP_018094912.2"/>
    </source>
</evidence>
<dbReference type="KEGG" id="xla:108703346"/>
<evidence type="ECO:0000256" key="8">
    <source>
        <dbReference type="PIRSR" id="PIRSR620405-1"/>
    </source>
</evidence>
<comment type="catalytic activity">
    <reaction evidence="6 9">
        <text>O-phospho-L-seryl-[protein] + H2O = L-seryl-[protein] + phosphate</text>
        <dbReference type="Rhea" id="RHEA:20629"/>
        <dbReference type="Rhea" id="RHEA-COMP:9863"/>
        <dbReference type="Rhea" id="RHEA-COMP:11604"/>
        <dbReference type="ChEBI" id="CHEBI:15377"/>
        <dbReference type="ChEBI" id="CHEBI:29999"/>
        <dbReference type="ChEBI" id="CHEBI:43474"/>
        <dbReference type="ChEBI" id="CHEBI:83421"/>
        <dbReference type="EC" id="3.1.3.16"/>
    </reaction>
</comment>
<evidence type="ECO:0000313" key="12">
    <source>
        <dbReference type="Proteomes" id="UP000186698"/>
    </source>
</evidence>
<dbReference type="RefSeq" id="XP_018094912.2">
    <property type="nucleotide sequence ID" value="XM_018239423.2"/>
</dbReference>
<evidence type="ECO:0000256" key="4">
    <source>
        <dbReference type="ARBA" id="ARBA00022801"/>
    </source>
</evidence>
<keyword evidence="4 9" id="KW-0378">Hydrolase</keyword>
<evidence type="ECO:0000256" key="6">
    <source>
        <dbReference type="ARBA" id="ARBA00047761"/>
    </source>
</evidence>
<keyword evidence="3" id="KW-0963">Cytoplasm</keyword>
<dbReference type="PROSITE" id="PS00383">
    <property type="entry name" value="TYR_PHOSPHATASE_1"/>
    <property type="match status" value="1"/>
</dbReference>
<sequence length="197" mass="22403">MNMEGETASNISQSGKEQSLTDIGYTLEELQTLLNSRRTSFSHRVDEVWPNLFLGDLATANNRYELWKMGITHILNAAHGNRFCEGSSDFYSASISYYGVPAYDVPDFDMSQYFNSASQFIHRALNTSGARLLVHCIVGISRSATLVLAYLMIHHQMTLTQAIQKVQENRWVSPNHGFLRQLLKLDGELRKSRNIQR</sequence>
<organism evidence="12 13">
    <name type="scientific">Xenopus laevis</name>
    <name type="common">African clawed frog</name>
    <dbReference type="NCBI Taxonomy" id="8355"/>
    <lineage>
        <taxon>Eukaryota</taxon>
        <taxon>Metazoa</taxon>
        <taxon>Chordata</taxon>
        <taxon>Craniata</taxon>
        <taxon>Vertebrata</taxon>
        <taxon>Euteleostomi</taxon>
        <taxon>Amphibia</taxon>
        <taxon>Batrachia</taxon>
        <taxon>Anura</taxon>
        <taxon>Pipoidea</taxon>
        <taxon>Pipidae</taxon>
        <taxon>Xenopodinae</taxon>
        <taxon>Xenopus</taxon>
        <taxon>Xenopus</taxon>
    </lineage>
</organism>
<dbReference type="FunFam" id="3.90.190.10:FF:000037">
    <property type="entry name" value="dual specificity protein phosphatase 26"/>
    <property type="match status" value="1"/>
</dbReference>
<dbReference type="Pfam" id="PF00782">
    <property type="entry name" value="DSPc"/>
    <property type="match status" value="1"/>
</dbReference>
<dbReference type="GO" id="GO:0004725">
    <property type="term" value="F:protein tyrosine phosphatase activity"/>
    <property type="evidence" value="ECO:0007669"/>
    <property type="project" value="UniProtKB-EC"/>
</dbReference>
<dbReference type="PROSITE" id="PS50056">
    <property type="entry name" value="TYR_PHOSPHATASE_2"/>
    <property type="match status" value="1"/>
</dbReference>
<evidence type="ECO:0000256" key="2">
    <source>
        <dbReference type="ARBA" id="ARBA00008601"/>
    </source>
</evidence>
<dbReference type="EC" id="3.1.3.16" evidence="9"/>
<dbReference type="GO" id="GO:0033549">
    <property type="term" value="F:MAP kinase phosphatase activity"/>
    <property type="evidence" value="ECO:0000318"/>
    <property type="project" value="GO_Central"/>
</dbReference>
<comment type="catalytic activity">
    <reaction evidence="9">
        <text>O-phospho-L-tyrosyl-[protein] + H2O = L-tyrosyl-[protein] + phosphate</text>
        <dbReference type="Rhea" id="RHEA:10684"/>
        <dbReference type="Rhea" id="RHEA-COMP:10136"/>
        <dbReference type="Rhea" id="RHEA-COMP:20101"/>
        <dbReference type="ChEBI" id="CHEBI:15377"/>
        <dbReference type="ChEBI" id="CHEBI:43474"/>
        <dbReference type="ChEBI" id="CHEBI:46858"/>
        <dbReference type="ChEBI" id="CHEBI:61978"/>
        <dbReference type="EC" id="3.1.3.48"/>
    </reaction>
</comment>
<comment type="catalytic activity">
    <reaction evidence="7 9">
        <text>O-phospho-L-threonyl-[protein] + H2O = L-threonyl-[protein] + phosphate</text>
        <dbReference type="Rhea" id="RHEA:47004"/>
        <dbReference type="Rhea" id="RHEA-COMP:11060"/>
        <dbReference type="Rhea" id="RHEA-COMP:11605"/>
        <dbReference type="ChEBI" id="CHEBI:15377"/>
        <dbReference type="ChEBI" id="CHEBI:30013"/>
        <dbReference type="ChEBI" id="CHEBI:43474"/>
        <dbReference type="ChEBI" id="CHEBI:61977"/>
        <dbReference type="EC" id="3.1.3.16"/>
    </reaction>
</comment>
<dbReference type="SUPFAM" id="SSF52799">
    <property type="entry name" value="(Phosphotyrosine protein) phosphatases II"/>
    <property type="match status" value="1"/>
</dbReference>
<dbReference type="GeneID" id="108703346"/>
<dbReference type="PANTHER" id="PTHR45682:SF3">
    <property type="entry name" value="DUAL SPECIFICITY PROTEIN PHOSPHATASE"/>
    <property type="match status" value="1"/>
</dbReference>
<dbReference type="InterPro" id="IPR000340">
    <property type="entry name" value="Dual-sp_phosphatase_cat-dom"/>
</dbReference>
<evidence type="ECO:0000256" key="7">
    <source>
        <dbReference type="ARBA" id="ARBA00048336"/>
    </source>
</evidence>
<dbReference type="PANTHER" id="PTHR45682">
    <property type="entry name" value="AGAP008228-PA"/>
    <property type="match status" value="1"/>
</dbReference>
<comment type="function">
    <text evidence="9">Dual specificity phosphatase able to dephosphorylate phosphotyrosine, phosphoserine and phosphothreonine residues, with a preference for phosphotyrosine as a substrate.</text>
</comment>
<dbReference type="GO" id="GO:0004722">
    <property type="term" value="F:protein serine/threonine phosphatase activity"/>
    <property type="evidence" value="ECO:0007669"/>
    <property type="project" value="UniProtKB-EC"/>
</dbReference>
<dbReference type="Proteomes" id="UP000186698">
    <property type="component" value="Chromosome 7S"/>
</dbReference>
<feature type="domain" description="Tyrosine specific protein phosphatases" evidence="11">
    <location>
        <begin position="111"/>
        <end position="170"/>
    </location>
</feature>
<dbReference type="GO" id="GO:0005737">
    <property type="term" value="C:cytoplasm"/>
    <property type="evidence" value="ECO:0000318"/>
    <property type="project" value="GO_Central"/>
</dbReference>
<proteinExistence type="inferred from homology"/>
<evidence type="ECO:0000256" key="1">
    <source>
        <dbReference type="ARBA" id="ARBA00004496"/>
    </source>
</evidence>
<reference evidence="13" key="1">
    <citation type="submission" date="2025-08" db="UniProtKB">
        <authorList>
            <consortium name="RefSeq"/>
        </authorList>
    </citation>
    <scope>IDENTIFICATION</scope>
    <source>
        <strain evidence="13">J_2021</strain>
        <tissue evidence="13">Erythrocytes</tissue>
    </source>
</reference>
<dbReference type="InterPro" id="IPR020422">
    <property type="entry name" value="TYR_PHOSPHATASE_DUAL_dom"/>
</dbReference>
<evidence type="ECO:0000256" key="9">
    <source>
        <dbReference type="RuleBase" id="RU366038"/>
    </source>
</evidence>